<sequence length="71" mass="7801">KGLRDSIADLEKKLKDEQDGATKLKDVLEEANTERATIKQALEAKDADLLSIKTEMATSYLEGFDFAVAQA</sequence>
<feature type="non-terminal residue" evidence="2">
    <location>
        <position position="71"/>
    </location>
</feature>
<organism evidence="2 3">
    <name type="scientific">Trifolium medium</name>
    <dbReference type="NCBI Taxonomy" id="97028"/>
    <lineage>
        <taxon>Eukaryota</taxon>
        <taxon>Viridiplantae</taxon>
        <taxon>Streptophyta</taxon>
        <taxon>Embryophyta</taxon>
        <taxon>Tracheophyta</taxon>
        <taxon>Spermatophyta</taxon>
        <taxon>Magnoliopsida</taxon>
        <taxon>eudicotyledons</taxon>
        <taxon>Gunneridae</taxon>
        <taxon>Pentapetalae</taxon>
        <taxon>rosids</taxon>
        <taxon>fabids</taxon>
        <taxon>Fabales</taxon>
        <taxon>Fabaceae</taxon>
        <taxon>Papilionoideae</taxon>
        <taxon>50 kb inversion clade</taxon>
        <taxon>NPAAA clade</taxon>
        <taxon>Hologalegina</taxon>
        <taxon>IRL clade</taxon>
        <taxon>Trifolieae</taxon>
        <taxon>Trifolium</taxon>
    </lineage>
</organism>
<comment type="caution">
    <text evidence="2">The sequence shown here is derived from an EMBL/GenBank/DDBJ whole genome shotgun (WGS) entry which is preliminary data.</text>
</comment>
<dbReference type="AlphaFoldDB" id="A0A392VJA8"/>
<feature type="coiled-coil region" evidence="1">
    <location>
        <begin position="7"/>
        <end position="48"/>
    </location>
</feature>
<keyword evidence="1" id="KW-0175">Coiled coil</keyword>
<accession>A0A392VJA8</accession>
<name>A0A392VJA8_9FABA</name>
<dbReference type="Proteomes" id="UP000265520">
    <property type="component" value="Unassembled WGS sequence"/>
</dbReference>
<evidence type="ECO:0000256" key="1">
    <source>
        <dbReference type="SAM" id="Coils"/>
    </source>
</evidence>
<evidence type="ECO:0000313" key="3">
    <source>
        <dbReference type="Proteomes" id="UP000265520"/>
    </source>
</evidence>
<reference evidence="2 3" key="1">
    <citation type="journal article" date="2018" name="Front. Plant Sci.">
        <title>Red Clover (Trifolium pratense) and Zigzag Clover (T. medium) - A Picture of Genomic Similarities and Differences.</title>
        <authorList>
            <person name="Dluhosova J."/>
            <person name="Istvanek J."/>
            <person name="Nedelnik J."/>
            <person name="Repkova J."/>
        </authorList>
    </citation>
    <scope>NUCLEOTIDE SEQUENCE [LARGE SCALE GENOMIC DNA]</scope>
    <source>
        <strain evidence="3">cv. 10/8</strain>
        <tissue evidence="2">Leaf</tissue>
    </source>
</reference>
<evidence type="ECO:0000313" key="2">
    <source>
        <dbReference type="EMBL" id="MCI88474.1"/>
    </source>
</evidence>
<feature type="non-terminal residue" evidence="2">
    <location>
        <position position="1"/>
    </location>
</feature>
<keyword evidence="3" id="KW-1185">Reference proteome</keyword>
<protein>
    <submittedName>
        <fullName evidence="2">Uncharacterized protein</fullName>
    </submittedName>
</protein>
<dbReference type="EMBL" id="LXQA011194027">
    <property type="protein sequence ID" value="MCI88474.1"/>
    <property type="molecule type" value="Genomic_DNA"/>
</dbReference>
<proteinExistence type="predicted"/>